<evidence type="ECO:0000313" key="13">
    <source>
        <dbReference type="Proteomes" id="UP000233565"/>
    </source>
</evidence>
<feature type="region of interest" description="Disordered" evidence="8">
    <location>
        <begin position="1"/>
        <end position="22"/>
    </location>
</feature>
<sequence>MTGSQPGTPFGVARPTSSASGPPLVEVDSLSVSIQVDGSARSILRNVSLTIGRGEALALVGESGSGKSMTAKAIDRLLPAGARQTGSISFDGQDVAKMTGAALRSYRADVAMIFQDPRVAINPVRSIGDFMTEVLRTNTRVRSRVAADRAVKMLARVGIADGQRRLEQYPHELSGGLLQRVMIASSLLTEPRLLLADEPTTALDVSTQAEVIEILNDLRRELGLAVLFITHDLELARTFCDRTAVMYAGEIVEVGDSSAVQEAPLHPYSAGLAAARPRVDRRLARLEAIPGRPLSAVEAPDDACSFAPRCVHRVNECDEGHPELRPLGLGMVRCIRAGGTALTEKDVNHEAHR</sequence>
<dbReference type="FunFam" id="3.40.50.300:FF:000016">
    <property type="entry name" value="Oligopeptide ABC transporter ATP-binding component"/>
    <property type="match status" value="1"/>
</dbReference>
<gene>
    <name evidence="10" type="ORF">CXG46_13365</name>
    <name evidence="11" type="ORF">SAMN05192575_1136</name>
</gene>
<dbReference type="STRING" id="748909.SAMN05192575_1136"/>
<dbReference type="GO" id="GO:0015833">
    <property type="term" value="P:peptide transport"/>
    <property type="evidence" value="ECO:0007669"/>
    <property type="project" value="InterPro"/>
</dbReference>
<dbReference type="PANTHER" id="PTHR43297">
    <property type="entry name" value="OLIGOPEPTIDE TRANSPORT ATP-BINDING PROTEIN APPD"/>
    <property type="match status" value="1"/>
</dbReference>
<dbReference type="GO" id="GO:0005524">
    <property type="term" value="F:ATP binding"/>
    <property type="evidence" value="ECO:0007669"/>
    <property type="project" value="UniProtKB-KW"/>
</dbReference>
<dbReference type="PROSITE" id="PS50893">
    <property type="entry name" value="ABC_TRANSPORTER_2"/>
    <property type="match status" value="1"/>
</dbReference>
<dbReference type="EMBL" id="FOKC01000013">
    <property type="protein sequence ID" value="SFB44570.1"/>
    <property type="molecule type" value="Genomic_DNA"/>
</dbReference>
<dbReference type="InterPro" id="IPR003439">
    <property type="entry name" value="ABC_transporter-like_ATP-bd"/>
</dbReference>
<proteinExistence type="inferred from homology"/>
<reference evidence="11" key="1">
    <citation type="submission" date="2016-10" db="EMBL/GenBank/DDBJ databases">
        <authorList>
            <person name="de Groot N.N."/>
        </authorList>
    </citation>
    <scope>NUCLEOTIDE SEQUENCE [LARGE SCALE GENOMIC DNA]</scope>
    <source>
        <strain evidence="11">CGMCC 1.10697</strain>
    </source>
</reference>
<keyword evidence="13" id="KW-1185">Reference proteome</keyword>
<dbReference type="GO" id="GO:0016887">
    <property type="term" value="F:ATP hydrolysis activity"/>
    <property type="evidence" value="ECO:0007669"/>
    <property type="project" value="InterPro"/>
</dbReference>
<evidence type="ECO:0000313" key="10">
    <source>
        <dbReference type="EMBL" id="PKH40143.1"/>
    </source>
</evidence>
<name>A0A1I1B7M9_9ACTN</name>
<evidence type="ECO:0000256" key="2">
    <source>
        <dbReference type="ARBA" id="ARBA00005417"/>
    </source>
</evidence>
<protein>
    <submittedName>
        <fullName evidence="10">ABC transporter ATP-binding protein</fullName>
    </submittedName>
    <submittedName>
        <fullName evidence="11">Oligopeptide/dipeptide ABC transporter, ATP-binding protein, C-terminal domain-containing protein</fullName>
    </submittedName>
</protein>
<keyword evidence="4" id="KW-1003">Cell membrane</keyword>
<keyword evidence="3" id="KW-0813">Transport</keyword>
<dbReference type="Gene3D" id="3.40.50.300">
    <property type="entry name" value="P-loop containing nucleotide triphosphate hydrolases"/>
    <property type="match status" value="1"/>
</dbReference>
<reference evidence="10 13" key="2">
    <citation type="submission" date="2017-12" db="EMBL/GenBank/DDBJ databases">
        <title>Pharmacopeia of the Arctic Ocean.</title>
        <authorList>
            <person name="Collins E."/>
            <person name="Ducluzeau A.-L."/>
        </authorList>
    </citation>
    <scope>NUCLEOTIDE SEQUENCE [LARGE SCALE GENOMIC DNA]</scope>
    <source>
        <strain evidence="10 13">DSM 23325</strain>
    </source>
</reference>
<dbReference type="Pfam" id="PF08352">
    <property type="entry name" value="oligo_HPY"/>
    <property type="match status" value="1"/>
</dbReference>
<dbReference type="Proteomes" id="UP000233565">
    <property type="component" value="Unassembled WGS sequence"/>
</dbReference>
<evidence type="ECO:0000256" key="6">
    <source>
        <dbReference type="ARBA" id="ARBA00022840"/>
    </source>
</evidence>
<dbReference type="InterPro" id="IPR003593">
    <property type="entry name" value="AAA+_ATPase"/>
</dbReference>
<dbReference type="Pfam" id="PF00005">
    <property type="entry name" value="ABC_tran"/>
    <property type="match status" value="1"/>
</dbReference>
<dbReference type="SMART" id="SM00382">
    <property type="entry name" value="AAA"/>
    <property type="match status" value="1"/>
</dbReference>
<dbReference type="SUPFAM" id="SSF52540">
    <property type="entry name" value="P-loop containing nucleoside triphosphate hydrolases"/>
    <property type="match status" value="1"/>
</dbReference>
<evidence type="ECO:0000256" key="7">
    <source>
        <dbReference type="ARBA" id="ARBA00023136"/>
    </source>
</evidence>
<dbReference type="OrthoDB" id="5357528at2"/>
<evidence type="ECO:0000256" key="1">
    <source>
        <dbReference type="ARBA" id="ARBA00004202"/>
    </source>
</evidence>
<comment type="subcellular location">
    <subcellularLocation>
        <location evidence="1">Cell membrane</location>
        <topology evidence="1">Peripheral membrane protein</topology>
    </subcellularLocation>
</comment>
<evidence type="ECO:0000256" key="5">
    <source>
        <dbReference type="ARBA" id="ARBA00022741"/>
    </source>
</evidence>
<dbReference type="PANTHER" id="PTHR43297:SF2">
    <property type="entry name" value="DIPEPTIDE TRANSPORT ATP-BINDING PROTEIN DPPD"/>
    <property type="match status" value="1"/>
</dbReference>
<dbReference type="EMBL" id="PJBV01000020">
    <property type="protein sequence ID" value="PKH40143.1"/>
    <property type="molecule type" value="Genomic_DNA"/>
</dbReference>
<keyword evidence="5" id="KW-0547">Nucleotide-binding</keyword>
<evidence type="ECO:0000259" key="9">
    <source>
        <dbReference type="PROSITE" id="PS50893"/>
    </source>
</evidence>
<comment type="similarity">
    <text evidence="2">Belongs to the ABC transporter superfamily.</text>
</comment>
<evidence type="ECO:0000256" key="8">
    <source>
        <dbReference type="SAM" id="MobiDB-lite"/>
    </source>
</evidence>
<evidence type="ECO:0000256" key="3">
    <source>
        <dbReference type="ARBA" id="ARBA00022448"/>
    </source>
</evidence>
<evidence type="ECO:0000313" key="11">
    <source>
        <dbReference type="EMBL" id="SFB44570.1"/>
    </source>
</evidence>
<dbReference type="AlphaFoldDB" id="A0A1I1B7M9"/>
<evidence type="ECO:0000313" key="12">
    <source>
        <dbReference type="Proteomes" id="UP000199113"/>
    </source>
</evidence>
<dbReference type="GO" id="GO:0005886">
    <property type="term" value="C:plasma membrane"/>
    <property type="evidence" value="ECO:0007669"/>
    <property type="project" value="UniProtKB-SubCell"/>
</dbReference>
<dbReference type="Proteomes" id="UP000199113">
    <property type="component" value="Unassembled WGS sequence"/>
</dbReference>
<dbReference type="InterPro" id="IPR027417">
    <property type="entry name" value="P-loop_NTPase"/>
</dbReference>
<evidence type="ECO:0000256" key="4">
    <source>
        <dbReference type="ARBA" id="ARBA00022475"/>
    </source>
</evidence>
<keyword evidence="6 11" id="KW-0067">ATP-binding</keyword>
<organism evidence="11 12">
    <name type="scientific">Nocardioides alpinus</name>
    <dbReference type="NCBI Taxonomy" id="748909"/>
    <lineage>
        <taxon>Bacteria</taxon>
        <taxon>Bacillati</taxon>
        <taxon>Actinomycetota</taxon>
        <taxon>Actinomycetes</taxon>
        <taxon>Propionibacteriales</taxon>
        <taxon>Nocardioidaceae</taxon>
        <taxon>Nocardioides</taxon>
    </lineage>
</organism>
<dbReference type="CDD" id="cd03257">
    <property type="entry name" value="ABC_NikE_OppD_transporters"/>
    <property type="match status" value="1"/>
</dbReference>
<accession>A0A1I1B7M9</accession>
<dbReference type="InterPro" id="IPR013563">
    <property type="entry name" value="Oligopep_ABC_C"/>
</dbReference>
<dbReference type="NCBIfam" id="TIGR01727">
    <property type="entry name" value="oligo_HPY"/>
    <property type="match status" value="1"/>
</dbReference>
<dbReference type="InterPro" id="IPR050388">
    <property type="entry name" value="ABC_Ni/Peptide_Import"/>
</dbReference>
<feature type="domain" description="ABC transporter" evidence="9">
    <location>
        <begin position="25"/>
        <end position="273"/>
    </location>
</feature>
<keyword evidence="7" id="KW-0472">Membrane</keyword>